<feature type="domain" description="DUF1023" evidence="1">
    <location>
        <begin position="193"/>
        <end position="374"/>
    </location>
</feature>
<keyword evidence="3" id="KW-1185">Reference proteome</keyword>
<dbReference type="EMBL" id="BAAAKW010000026">
    <property type="protein sequence ID" value="GAA1215563.1"/>
    <property type="molecule type" value="Genomic_DNA"/>
</dbReference>
<organism evidence="2 3">
    <name type="scientific">Rhodoglobus aureus</name>
    <dbReference type="NCBI Taxonomy" id="191497"/>
    <lineage>
        <taxon>Bacteria</taxon>
        <taxon>Bacillati</taxon>
        <taxon>Actinomycetota</taxon>
        <taxon>Actinomycetes</taxon>
        <taxon>Micrococcales</taxon>
        <taxon>Microbacteriaceae</taxon>
        <taxon>Rhodoglobus</taxon>
    </lineage>
</organism>
<dbReference type="InterPro" id="IPR029058">
    <property type="entry name" value="AB_hydrolase_fold"/>
</dbReference>
<proteinExistence type="predicted"/>
<dbReference type="Gene3D" id="3.40.50.1820">
    <property type="entry name" value="alpha/beta hydrolase"/>
    <property type="match status" value="1"/>
</dbReference>
<evidence type="ECO:0000313" key="2">
    <source>
        <dbReference type="EMBL" id="GAA1215563.1"/>
    </source>
</evidence>
<accession>A0ABP4G8R6</accession>
<gene>
    <name evidence="2" type="ORF">GCM10009655_13550</name>
</gene>
<dbReference type="InterPro" id="IPR010427">
    <property type="entry name" value="DUF1023"/>
</dbReference>
<name>A0ABP4G8R6_9MICO</name>
<comment type="caution">
    <text evidence="2">The sequence shown here is derived from an EMBL/GenBank/DDBJ whole genome shotgun (WGS) entry which is preliminary data.</text>
</comment>
<reference evidence="3" key="1">
    <citation type="journal article" date="2019" name="Int. J. Syst. Evol. Microbiol.">
        <title>The Global Catalogue of Microorganisms (GCM) 10K type strain sequencing project: providing services to taxonomists for standard genome sequencing and annotation.</title>
        <authorList>
            <consortium name="The Broad Institute Genomics Platform"/>
            <consortium name="The Broad Institute Genome Sequencing Center for Infectious Disease"/>
            <person name="Wu L."/>
            <person name="Ma J."/>
        </authorList>
    </citation>
    <scope>NUCLEOTIDE SEQUENCE [LARGE SCALE GENOMIC DNA]</scope>
    <source>
        <strain evidence="3">JCM 12762</strain>
    </source>
</reference>
<sequence length="452" mass="47581">MLLEIAVVIATSVVGLPATEAAAVPAVTFQSIVTSDAPPVFVGPGADRGAGVFAASASFGAQTLSTLARVPAGNISRYFETRPAAVDQLLAEQPPAQEVALWWGDLDSDRQSALEIASPQLVGNLEGVPYAIRDMSNRTMLSQTISELTTLMDSDAGRAVQLDAFQQLNMLSSISGALVYDSAEPQRTLVTLDVAGQGRAAIVLGDLNKADYVSFLVPGMFFTIQGQMSYWVDAANELQSQQQLWLDYFESGSVFVQNKSVATVAWIGYDTPNLTNVGAIDNADQGRDTLAGAILGLQAGRGADQPYISVVAHSYGTTAAMMALSEYSFNIDALALVGSPGSPAESVADLNVRDGNVFVGEAAWDPIPNSSYFGPDPGAESFGAKSLGVSGDFDVIMKKPLTASVGHNEYFTPGSEAMRNFALICIDRGDLVMPEGEPLVQRALAVPAPRRG</sequence>
<dbReference type="Pfam" id="PF06259">
    <property type="entry name" value="Abhydrolase_8"/>
    <property type="match status" value="1"/>
</dbReference>
<protein>
    <recommendedName>
        <fullName evidence="1">DUF1023 domain-containing protein</fullName>
    </recommendedName>
</protein>
<dbReference type="Proteomes" id="UP001500943">
    <property type="component" value="Unassembled WGS sequence"/>
</dbReference>
<dbReference type="SUPFAM" id="SSF53474">
    <property type="entry name" value="alpha/beta-Hydrolases"/>
    <property type="match status" value="1"/>
</dbReference>
<evidence type="ECO:0000313" key="3">
    <source>
        <dbReference type="Proteomes" id="UP001500943"/>
    </source>
</evidence>
<evidence type="ECO:0000259" key="1">
    <source>
        <dbReference type="Pfam" id="PF06259"/>
    </source>
</evidence>